<evidence type="ECO:0000313" key="3">
    <source>
        <dbReference type="Proteomes" id="UP000186601"/>
    </source>
</evidence>
<protein>
    <submittedName>
        <fullName evidence="2">Uncharacterized protein</fullName>
    </submittedName>
</protein>
<comment type="caution">
    <text evidence="2">The sequence shown here is derived from an EMBL/GenBank/DDBJ whole genome shotgun (WGS) entry which is preliminary data.</text>
</comment>
<gene>
    <name evidence="2" type="ORF">PHLCEN_2v419</name>
</gene>
<evidence type="ECO:0000313" key="2">
    <source>
        <dbReference type="EMBL" id="PSS37726.1"/>
    </source>
</evidence>
<dbReference type="EMBL" id="MLYV02000032">
    <property type="protein sequence ID" value="PSS37726.1"/>
    <property type="molecule type" value="Genomic_DNA"/>
</dbReference>
<sequence length="59" mass="6169">MGSLCSKAGTHTGGGHALGTQQAANERPNPRIAAAQAAEQRLKAVRMTTAQFHIHISAF</sequence>
<feature type="region of interest" description="Disordered" evidence="1">
    <location>
        <begin position="1"/>
        <end position="32"/>
    </location>
</feature>
<accession>A0A2R6S639</accession>
<evidence type="ECO:0000256" key="1">
    <source>
        <dbReference type="SAM" id="MobiDB-lite"/>
    </source>
</evidence>
<reference evidence="2 3" key="1">
    <citation type="submission" date="2018-02" db="EMBL/GenBank/DDBJ databases">
        <title>Genome sequence of the basidiomycete white-rot fungus Phlebia centrifuga.</title>
        <authorList>
            <person name="Granchi Z."/>
            <person name="Peng M."/>
            <person name="de Vries R.P."/>
            <person name="Hilden K."/>
            <person name="Makela M.R."/>
            <person name="Grigoriev I."/>
            <person name="Riley R."/>
        </authorList>
    </citation>
    <scope>NUCLEOTIDE SEQUENCE [LARGE SCALE GENOMIC DNA]</scope>
    <source>
        <strain evidence="2 3">FBCC195</strain>
    </source>
</reference>
<dbReference type="Proteomes" id="UP000186601">
    <property type="component" value="Unassembled WGS sequence"/>
</dbReference>
<name>A0A2R6S639_9APHY</name>
<proteinExistence type="predicted"/>
<dbReference type="AlphaFoldDB" id="A0A2R6S639"/>
<keyword evidence="3" id="KW-1185">Reference proteome</keyword>
<organism evidence="2 3">
    <name type="scientific">Hermanssonia centrifuga</name>
    <dbReference type="NCBI Taxonomy" id="98765"/>
    <lineage>
        <taxon>Eukaryota</taxon>
        <taxon>Fungi</taxon>
        <taxon>Dikarya</taxon>
        <taxon>Basidiomycota</taxon>
        <taxon>Agaricomycotina</taxon>
        <taxon>Agaricomycetes</taxon>
        <taxon>Polyporales</taxon>
        <taxon>Meruliaceae</taxon>
        <taxon>Hermanssonia</taxon>
    </lineage>
</organism>